<dbReference type="InterPro" id="IPR011990">
    <property type="entry name" value="TPR-like_helical_dom_sf"/>
</dbReference>
<dbReference type="EMBL" id="JBHUHF010000001">
    <property type="protein sequence ID" value="MFD2026052.1"/>
    <property type="molecule type" value="Genomic_DNA"/>
</dbReference>
<evidence type="ECO:0000313" key="6">
    <source>
        <dbReference type="EMBL" id="MFD2026052.1"/>
    </source>
</evidence>
<dbReference type="CDD" id="cd03794">
    <property type="entry name" value="GT4_WbuB-like"/>
    <property type="match status" value="1"/>
</dbReference>
<organism evidence="6 7">
    <name type="scientific">Promicromonospora aerolata</name>
    <dbReference type="NCBI Taxonomy" id="195749"/>
    <lineage>
        <taxon>Bacteria</taxon>
        <taxon>Bacillati</taxon>
        <taxon>Actinomycetota</taxon>
        <taxon>Actinomycetes</taxon>
        <taxon>Micrococcales</taxon>
        <taxon>Promicromonosporaceae</taxon>
        <taxon>Promicromonospora</taxon>
    </lineage>
</organism>
<name>A0ABW4VBL0_9MICO</name>
<keyword evidence="3" id="KW-0808">Transferase</keyword>
<evidence type="ECO:0000313" key="7">
    <source>
        <dbReference type="Proteomes" id="UP001597338"/>
    </source>
</evidence>
<proteinExistence type="predicted"/>
<feature type="domain" description="Glycosyltransferase subfamily 4-like N-terminal" evidence="5">
    <location>
        <begin position="306"/>
        <end position="486"/>
    </location>
</feature>
<gene>
    <name evidence="6" type="ORF">ACFSL2_11090</name>
</gene>
<dbReference type="SUPFAM" id="SSF53756">
    <property type="entry name" value="UDP-Glycosyltransferase/glycogen phosphorylase"/>
    <property type="match status" value="1"/>
</dbReference>
<dbReference type="InterPro" id="IPR050194">
    <property type="entry name" value="Glycosyltransferase_grp1"/>
</dbReference>
<dbReference type="SUPFAM" id="SSF48452">
    <property type="entry name" value="TPR-like"/>
    <property type="match status" value="1"/>
</dbReference>
<dbReference type="PANTHER" id="PTHR45947">
    <property type="entry name" value="SULFOQUINOVOSYL TRANSFERASE SQD2"/>
    <property type="match status" value="1"/>
</dbReference>
<evidence type="ECO:0000256" key="2">
    <source>
        <dbReference type="ARBA" id="ARBA00022676"/>
    </source>
</evidence>
<evidence type="ECO:0000256" key="3">
    <source>
        <dbReference type="ARBA" id="ARBA00022679"/>
    </source>
</evidence>
<feature type="domain" description="Glycosyl transferase family 1" evidence="4">
    <location>
        <begin position="501"/>
        <end position="672"/>
    </location>
</feature>
<accession>A0ABW4VBL0</accession>
<evidence type="ECO:0000259" key="5">
    <source>
        <dbReference type="Pfam" id="PF13579"/>
    </source>
</evidence>
<dbReference type="PANTHER" id="PTHR45947:SF3">
    <property type="entry name" value="SULFOQUINOVOSYL TRANSFERASE SQD2"/>
    <property type="match status" value="1"/>
</dbReference>
<sequence length="699" mass="77369">MNGNGIRRLLGAGRRPSQVDGQGTDELLQAGRAAWQRRDKEAALDALRKLLLIDPMRADVWLLTGRWAIEASKGDIAFMALQNCLQLRPGNLDALELLVEVSRHRSAKGNAVSRATDRMVAELRGRQALHRDAIAFVIPARHEPGLAVLGASEDLVTREVISLYRAARSENRAPVAQPVSEQAELLYALAVGKVSAAVEIMTRRDPEGIPVATLRRAIRRQLALGYPDRAARLAKQLLVARPGDGWAESLVKSAASDVAAKGATTNYALLKSGFPFGAASDAPAYTPDAQRALYLLHNSLPYNSAGYATRSHGLLRALNESWNVRAVTRTGYPFDTPGHDALSEIPPTDQIDNVTYERLTTAPGRWQKNPITDYVELYSRELEEVARRDRPFVIHAASNHWNGLTAVETARRLGIPSVYEIRGLWEVTRGSRNPDWRDSGMYRYIARMEADAARHATRVLTITGGLRDEMIDRGVPDDRIVLVPNGVDTERFVPVERDEELARSLGLVDKKVIGYVGSLLDYEGLDLLIRAAAALDTRRDDFHVLLVGDGAEREQFEALAEELGLLDRVVTFTGRVPHHEVEKYYSLVDIAPFPRLPLEVCELVSPLKPFEAMAMGKAVVSSDVRALAEIVEDGVNGLLHTKGSHEDLVRVLDTLLEDDGLRHRLGKTGREWVVAERDWRSLGKRVSEVYAELGEAVRR</sequence>
<reference evidence="7" key="1">
    <citation type="journal article" date="2019" name="Int. J. Syst. Evol. Microbiol.">
        <title>The Global Catalogue of Microorganisms (GCM) 10K type strain sequencing project: providing services to taxonomists for standard genome sequencing and annotation.</title>
        <authorList>
            <consortium name="The Broad Institute Genomics Platform"/>
            <consortium name="The Broad Institute Genome Sequencing Center for Infectious Disease"/>
            <person name="Wu L."/>
            <person name="Ma J."/>
        </authorList>
    </citation>
    <scope>NUCLEOTIDE SEQUENCE [LARGE SCALE GENOMIC DNA]</scope>
    <source>
        <strain evidence="7">CCM 7043</strain>
    </source>
</reference>
<protein>
    <recommendedName>
        <fullName evidence="1">D-inositol 3-phosphate glycosyltransferase</fullName>
    </recommendedName>
</protein>
<evidence type="ECO:0000256" key="1">
    <source>
        <dbReference type="ARBA" id="ARBA00021292"/>
    </source>
</evidence>
<dbReference type="Proteomes" id="UP001597338">
    <property type="component" value="Unassembled WGS sequence"/>
</dbReference>
<evidence type="ECO:0000259" key="4">
    <source>
        <dbReference type="Pfam" id="PF00534"/>
    </source>
</evidence>
<dbReference type="Gene3D" id="1.25.40.10">
    <property type="entry name" value="Tetratricopeptide repeat domain"/>
    <property type="match status" value="1"/>
</dbReference>
<keyword evidence="7" id="KW-1185">Reference proteome</keyword>
<dbReference type="InterPro" id="IPR001296">
    <property type="entry name" value="Glyco_trans_1"/>
</dbReference>
<dbReference type="Pfam" id="PF13579">
    <property type="entry name" value="Glyco_trans_4_4"/>
    <property type="match status" value="1"/>
</dbReference>
<dbReference type="Pfam" id="PF00534">
    <property type="entry name" value="Glycos_transf_1"/>
    <property type="match status" value="1"/>
</dbReference>
<comment type="caution">
    <text evidence="6">The sequence shown here is derived from an EMBL/GenBank/DDBJ whole genome shotgun (WGS) entry which is preliminary data.</text>
</comment>
<keyword evidence="2" id="KW-0328">Glycosyltransferase</keyword>
<dbReference type="Gene3D" id="3.40.50.2000">
    <property type="entry name" value="Glycogen Phosphorylase B"/>
    <property type="match status" value="2"/>
</dbReference>
<dbReference type="RefSeq" id="WP_377197917.1">
    <property type="nucleotide sequence ID" value="NZ_JBHUHF010000001.1"/>
</dbReference>
<dbReference type="InterPro" id="IPR028098">
    <property type="entry name" value="Glyco_trans_4-like_N"/>
</dbReference>